<accession>A0ABU6ZBJ3</accession>
<keyword evidence="2" id="KW-1185">Reference proteome</keyword>
<sequence length="67" mass="7925">MDSQLCATFACDIYKLLRAFEKMKKKGKRKPMSRQCIERGDRMRGLYVPPTLNHSKPALEMYTWQNN</sequence>
<protein>
    <submittedName>
        <fullName evidence="1">Uncharacterized protein</fullName>
    </submittedName>
</protein>
<name>A0ABU6ZBJ3_9FABA</name>
<reference evidence="1 2" key="1">
    <citation type="journal article" date="2023" name="Plants (Basel)">
        <title>Bridging the Gap: Combining Genomics and Transcriptomics Approaches to Understand Stylosanthes scabra, an Orphan Legume from the Brazilian Caatinga.</title>
        <authorList>
            <person name="Ferreira-Neto J.R.C."/>
            <person name="da Silva M.D."/>
            <person name="Binneck E."/>
            <person name="de Melo N.F."/>
            <person name="da Silva R.H."/>
            <person name="de Melo A.L.T.M."/>
            <person name="Pandolfi V."/>
            <person name="Bustamante F.O."/>
            <person name="Brasileiro-Vidal A.C."/>
            <person name="Benko-Iseppon A.M."/>
        </authorList>
    </citation>
    <scope>NUCLEOTIDE SEQUENCE [LARGE SCALE GENOMIC DNA]</scope>
    <source>
        <tissue evidence="1">Leaves</tissue>
    </source>
</reference>
<dbReference type="Proteomes" id="UP001341840">
    <property type="component" value="Unassembled WGS sequence"/>
</dbReference>
<organism evidence="1 2">
    <name type="scientific">Stylosanthes scabra</name>
    <dbReference type="NCBI Taxonomy" id="79078"/>
    <lineage>
        <taxon>Eukaryota</taxon>
        <taxon>Viridiplantae</taxon>
        <taxon>Streptophyta</taxon>
        <taxon>Embryophyta</taxon>
        <taxon>Tracheophyta</taxon>
        <taxon>Spermatophyta</taxon>
        <taxon>Magnoliopsida</taxon>
        <taxon>eudicotyledons</taxon>
        <taxon>Gunneridae</taxon>
        <taxon>Pentapetalae</taxon>
        <taxon>rosids</taxon>
        <taxon>fabids</taxon>
        <taxon>Fabales</taxon>
        <taxon>Fabaceae</taxon>
        <taxon>Papilionoideae</taxon>
        <taxon>50 kb inversion clade</taxon>
        <taxon>dalbergioids sensu lato</taxon>
        <taxon>Dalbergieae</taxon>
        <taxon>Pterocarpus clade</taxon>
        <taxon>Stylosanthes</taxon>
    </lineage>
</organism>
<evidence type="ECO:0000313" key="2">
    <source>
        <dbReference type="Proteomes" id="UP001341840"/>
    </source>
</evidence>
<gene>
    <name evidence="1" type="ORF">PIB30_035627</name>
</gene>
<evidence type="ECO:0000313" key="1">
    <source>
        <dbReference type="EMBL" id="MED6219411.1"/>
    </source>
</evidence>
<dbReference type="EMBL" id="JASCZI010272031">
    <property type="protein sequence ID" value="MED6219411.1"/>
    <property type="molecule type" value="Genomic_DNA"/>
</dbReference>
<proteinExistence type="predicted"/>
<comment type="caution">
    <text evidence="1">The sequence shown here is derived from an EMBL/GenBank/DDBJ whole genome shotgun (WGS) entry which is preliminary data.</text>
</comment>